<sequence>MLSFTRSLSNPESQVSRLITLSQ</sequence>
<feature type="region of interest" description="Disordered" evidence="1">
    <location>
        <begin position="1"/>
        <end position="23"/>
    </location>
</feature>
<dbReference type="AlphaFoldDB" id="A0A2P2QSE1"/>
<dbReference type="EMBL" id="GGEC01089381">
    <property type="protein sequence ID" value="MBX69865.1"/>
    <property type="molecule type" value="Transcribed_RNA"/>
</dbReference>
<proteinExistence type="predicted"/>
<organism evidence="2">
    <name type="scientific">Rhizophora mucronata</name>
    <name type="common">Asiatic mangrove</name>
    <dbReference type="NCBI Taxonomy" id="61149"/>
    <lineage>
        <taxon>Eukaryota</taxon>
        <taxon>Viridiplantae</taxon>
        <taxon>Streptophyta</taxon>
        <taxon>Embryophyta</taxon>
        <taxon>Tracheophyta</taxon>
        <taxon>Spermatophyta</taxon>
        <taxon>Magnoliopsida</taxon>
        <taxon>eudicotyledons</taxon>
        <taxon>Gunneridae</taxon>
        <taxon>Pentapetalae</taxon>
        <taxon>rosids</taxon>
        <taxon>fabids</taxon>
        <taxon>Malpighiales</taxon>
        <taxon>Rhizophoraceae</taxon>
        <taxon>Rhizophora</taxon>
    </lineage>
</organism>
<accession>A0A2P2QSE1</accession>
<name>A0A2P2QSE1_RHIMU</name>
<reference evidence="2" key="1">
    <citation type="submission" date="2018-02" db="EMBL/GenBank/DDBJ databases">
        <title>Rhizophora mucronata_Transcriptome.</title>
        <authorList>
            <person name="Meera S.P."/>
            <person name="Sreeshan A."/>
            <person name="Augustine A."/>
        </authorList>
    </citation>
    <scope>NUCLEOTIDE SEQUENCE</scope>
    <source>
        <tissue evidence="2">Leaf</tissue>
    </source>
</reference>
<protein>
    <submittedName>
        <fullName evidence="2">Phytochrome</fullName>
    </submittedName>
</protein>
<evidence type="ECO:0000313" key="2">
    <source>
        <dbReference type="EMBL" id="MBX69865.1"/>
    </source>
</evidence>
<evidence type="ECO:0000256" key="1">
    <source>
        <dbReference type="SAM" id="MobiDB-lite"/>
    </source>
</evidence>